<feature type="domain" description="HTH cro/C1-type" evidence="1">
    <location>
        <begin position="18"/>
        <end position="73"/>
    </location>
</feature>
<reference evidence="2 3" key="1">
    <citation type="submission" date="2020-07" db="EMBL/GenBank/DDBJ databases">
        <title>Sequencing the genomes of 1000 actinobacteria strains.</title>
        <authorList>
            <person name="Klenk H.-P."/>
        </authorList>
    </citation>
    <scope>NUCLEOTIDE SEQUENCE [LARGE SCALE GENOMIC DNA]</scope>
    <source>
        <strain evidence="2 3">CXB654</strain>
    </source>
</reference>
<dbReference type="Proteomes" id="UP000589036">
    <property type="component" value="Unassembled WGS sequence"/>
</dbReference>
<evidence type="ECO:0000313" key="2">
    <source>
        <dbReference type="EMBL" id="NYE46012.1"/>
    </source>
</evidence>
<keyword evidence="3" id="KW-1185">Reference proteome</keyword>
<dbReference type="CDD" id="cd00093">
    <property type="entry name" value="HTH_XRE"/>
    <property type="match status" value="1"/>
</dbReference>
<dbReference type="InterPro" id="IPR010982">
    <property type="entry name" value="Lambda_DNA-bd_dom_sf"/>
</dbReference>
<gene>
    <name evidence="2" type="ORF">HDA32_001132</name>
</gene>
<dbReference type="GO" id="GO:0003677">
    <property type="term" value="F:DNA binding"/>
    <property type="evidence" value="ECO:0007669"/>
    <property type="project" value="InterPro"/>
</dbReference>
<comment type="caution">
    <text evidence="2">The sequence shown here is derived from an EMBL/GenBank/DDBJ whole genome shotgun (WGS) entry which is preliminary data.</text>
</comment>
<dbReference type="PROSITE" id="PS50943">
    <property type="entry name" value="HTH_CROC1"/>
    <property type="match status" value="1"/>
</dbReference>
<dbReference type="SUPFAM" id="SSF47413">
    <property type="entry name" value="lambda repressor-like DNA-binding domains"/>
    <property type="match status" value="1"/>
</dbReference>
<protein>
    <submittedName>
        <fullName evidence="2">Transcriptional regulator with XRE-family HTH domain</fullName>
    </submittedName>
</protein>
<dbReference type="Pfam" id="PF13560">
    <property type="entry name" value="HTH_31"/>
    <property type="match status" value="1"/>
</dbReference>
<dbReference type="Pfam" id="PF19054">
    <property type="entry name" value="DUF5753"/>
    <property type="match status" value="1"/>
</dbReference>
<evidence type="ECO:0000259" key="1">
    <source>
        <dbReference type="PROSITE" id="PS50943"/>
    </source>
</evidence>
<sequence length="284" mass="32082">MQRSYSPSVRRRRISSQLRRYREQAGMTATAAGKKLGWPQQKISKIESGEQKRIPTVELDALLDAYKVKDPEVRAALHDCARLAKERGWWSKYKDAFPGGLPDFEAEASVIRAYEAQVIPGLLQVPGYAEAVFRAYKLRSDEETERLVKARMERQHILNQVDPPDYLAVIDEAALRRVVGSVEIMRTQLRHLTHMAARHNIDIYVLPFAAGAHAATLGSFAIMDFPDLLDGSIVYVDTATSTLYLEEEHELREYNSMLSRAQASALDPAKSLQLINDIIQSLEE</sequence>
<dbReference type="InterPro" id="IPR001387">
    <property type="entry name" value="Cro/C1-type_HTH"/>
</dbReference>
<proteinExistence type="predicted"/>
<evidence type="ECO:0000313" key="3">
    <source>
        <dbReference type="Proteomes" id="UP000589036"/>
    </source>
</evidence>
<name>A0A852TT31_9ACTN</name>
<dbReference type="RefSeq" id="WP_179642178.1">
    <property type="nucleotide sequence ID" value="NZ_BAAAYY010000024.1"/>
</dbReference>
<dbReference type="Gene3D" id="1.10.260.40">
    <property type="entry name" value="lambda repressor-like DNA-binding domains"/>
    <property type="match status" value="1"/>
</dbReference>
<dbReference type="AlphaFoldDB" id="A0A852TT31"/>
<dbReference type="EMBL" id="JACCCC010000001">
    <property type="protein sequence ID" value="NYE46012.1"/>
    <property type="molecule type" value="Genomic_DNA"/>
</dbReference>
<dbReference type="InterPro" id="IPR043917">
    <property type="entry name" value="DUF5753"/>
</dbReference>
<dbReference type="SMART" id="SM00530">
    <property type="entry name" value="HTH_XRE"/>
    <property type="match status" value="1"/>
</dbReference>
<organism evidence="2 3">
    <name type="scientific">Spinactinospora alkalitolerans</name>
    <dbReference type="NCBI Taxonomy" id="687207"/>
    <lineage>
        <taxon>Bacteria</taxon>
        <taxon>Bacillati</taxon>
        <taxon>Actinomycetota</taxon>
        <taxon>Actinomycetes</taxon>
        <taxon>Streptosporangiales</taxon>
        <taxon>Nocardiopsidaceae</taxon>
        <taxon>Spinactinospora</taxon>
    </lineage>
</organism>
<accession>A0A852TT31</accession>